<dbReference type="RefSeq" id="WP_064985041.1">
    <property type="nucleotide sequence ID" value="NZ_CP033507.1"/>
</dbReference>
<organism evidence="1 2">
    <name type="scientific">Mesorhizobium jarvisii</name>
    <dbReference type="NCBI Taxonomy" id="1777867"/>
    <lineage>
        <taxon>Bacteria</taxon>
        <taxon>Pseudomonadati</taxon>
        <taxon>Pseudomonadota</taxon>
        <taxon>Alphaproteobacteria</taxon>
        <taxon>Hyphomicrobiales</taxon>
        <taxon>Phyllobacteriaceae</taxon>
        <taxon>Mesorhizobium</taxon>
    </lineage>
</organism>
<dbReference type="AlphaFoldDB" id="A0A6M7TN33"/>
<evidence type="ECO:0000313" key="1">
    <source>
        <dbReference type="EMBL" id="RJT32483.1"/>
    </source>
</evidence>
<comment type="caution">
    <text evidence="1">The sequence shown here is derived from an EMBL/GenBank/DDBJ whole genome shotgun (WGS) entry which is preliminary data.</text>
</comment>
<protein>
    <submittedName>
        <fullName evidence="1">DUF922 domain-containing protein</fullName>
    </submittedName>
</protein>
<reference evidence="1 2" key="1">
    <citation type="submission" date="2018-09" db="EMBL/GenBank/DDBJ databases">
        <title>Mesorhizobium carmichaelinearum sp. nov. isolated from Carmichaelinea spp. root nodules in New Zealand.</title>
        <authorList>
            <person name="De Meyer S.E."/>
        </authorList>
    </citation>
    <scope>NUCLEOTIDE SEQUENCE [LARGE SCALE GENOMIC DNA]</scope>
    <source>
        <strain evidence="1 2">LMG 28313</strain>
    </source>
</reference>
<name>A0A6M7TN33_9HYPH</name>
<dbReference type="PIRSF" id="PIRSF010521">
    <property type="entry name" value="DUF922_bac"/>
    <property type="match status" value="1"/>
</dbReference>
<proteinExistence type="predicted"/>
<sequence length="198" mass="21887">MRRTVLTCLVAIGALFAPQASAGTRAVVQTRTYDVTGSSGTALVDAMDRKGPRHGFMTHAIATTSYTVDWDLDAGQGNGFCRMRGVNGTLNLSYTFPRLASPATSALKRRWNKFFAGVRAHEETHGRIAREMMRATERSITGLQVVNDPSCYKTRREARLRIQAIYAEYEAKQNAFDRREHSDGGHVEHLIAALTGKP</sequence>
<dbReference type="EMBL" id="QZXA01000007">
    <property type="protein sequence ID" value="RJT32483.1"/>
    <property type="molecule type" value="Genomic_DNA"/>
</dbReference>
<dbReference type="InterPro" id="IPR010321">
    <property type="entry name" value="DUF922"/>
</dbReference>
<evidence type="ECO:0000313" key="2">
    <source>
        <dbReference type="Proteomes" id="UP000275530"/>
    </source>
</evidence>
<accession>A0A6M7TN33</accession>
<dbReference type="Proteomes" id="UP000275530">
    <property type="component" value="Unassembled WGS sequence"/>
</dbReference>
<gene>
    <name evidence="1" type="ORF">D3242_20215</name>
</gene>
<keyword evidence="2" id="KW-1185">Reference proteome</keyword>
<dbReference type="Pfam" id="PF06037">
    <property type="entry name" value="DUF922"/>
    <property type="match status" value="1"/>
</dbReference>